<dbReference type="Pfam" id="PF20684">
    <property type="entry name" value="Fung_rhodopsin"/>
    <property type="match status" value="1"/>
</dbReference>
<evidence type="ECO:0000256" key="5">
    <source>
        <dbReference type="ARBA" id="ARBA00038359"/>
    </source>
</evidence>
<feature type="transmembrane region" description="Helical" evidence="7">
    <location>
        <begin position="130"/>
        <end position="147"/>
    </location>
</feature>
<dbReference type="VEuPathDB" id="FungiDB:F9C07_12604"/>
<accession>A0A7U2N049</accession>
<feature type="transmembrane region" description="Helical" evidence="7">
    <location>
        <begin position="237"/>
        <end position="264"/>
    </location>
</feature>
<reference evidence="10" key="1">
    <citation type="journal article" date="2021" name="G3 (Bethesda)">
        <title>Chromosome assembled and annotated genome sequence of Aspergillus flavus NRRL 3357.</title>
        <authorList>
            <person name="Skerker J.M."/>
            <person name="Pianalto K.M."/>
            <person name="Mondo S.J."/>
            <person name="Yang K."/>
            <person name="Arkin A.P."/>
            <person name="Keller N.P."/>
            <person name="Grigoriev I.V."/>
            <person name="Louise Glass N.L."/>
        </authorList>
    </citation>
    <scope>NUCLEOTIDE SEQUENCE [LARGE SCALE GENOMIC DNA]</scope>
    <source>
        <strain evidence="10">ATCC 200026 / FGSC A1120 / IAM 13836 / NRRL 3357 / JCM 12722 / SRRC 167</strain>
    </source>
</reference>
<dbReference type="InterPro" id="IPR049326">
    <property type="entry name" value="Rhodopsin_dom_fungi"/>
</dbReference>
<evidence type="ECO:0000256" key="2">
    <source>
        <dbReference type="ARBA" id="ARBA00022692"/>
    </source>
</evidence>
<feature type="transmembrane region" description="Helical" evidence="7">
    <location>
        <begin position="200"/>
        <end position="225"/>
    </location>
</feature>
<keyword evidence="3 7" id="KW-1133">Transmembrane helix</keyword>
<dbReference type="OMA" id="GVWFVKT"/>
<evidence type="ECO:0000256" key="3">
    <source>
        <dbReference type="ARBA" id="ARBA00022989"/>
    </source>
</evidence>
<evidence type="ECO:0000256" key="7">
    <source>
        <dbReference type="SAM" id="Phobius"/>
    </source>
</evidence>
<feature type="transmembrane region" description="Helical" evidence="7">
    <location>
        <begin position="29"/>
        <end position="50"/>
    </location>
</feature>
<dbReference type="PANTHER" id="PTHR33048:SF47">
    <property type="entry name" value="INTEGRAL MEMBRANE PROTEIN-RELATED"/>
    <property type="match status" value="1"/>
</dbReference>
<proteinExistence type="inferred from homology"/>
<dbReference type="VEuPathDB" id="FungiDB:AFLA_014034"/>
<feature type="transmembrane region" description="Helical" evidence="7">
    <location>
        <begin position="62"/>
        <end position="81"/>
    </location>
</feature>
<evidence type="ECO:0000256" key="4">
    <source>
        <dbReference type="ARBA" id="ARBA00023136"/>
    </source>
</evidence>
<protein>
    <submittedName>
        <fullName evidence="9">Integral membrane protein</fullName>
    </submittedName>
</protein>
<organism evidence="9 10">
    <name type="scientific">Aspergillus flavus (strain ATCC 200026 / FGSC A1120 / IAM 13836 / NRRL 3357 / JCM 12722 / SRRC 167)</name>
    <dbReference type="NCBI Taxonomy" id="332952"/>
    <lineage>
        <taxon>Eukaryota</taxon>
        <taxon>Fungi</taxon>
        <taxon>Dikarya</taxon>
        <taxon>Ascomycota</taxon>
        <taxon>Pezizomycotina</taxon>
        <taxon>Eurotiomycetes</taxon>
        <taxon>Eurotiomycetidae</taxon>
        <taxon>Eurotiales</taxon>
        <taxon>Aspergillaceae</taxon>
        <taxon>Aspergillus</taxon>
        <taxon>Aspergillus subgen. Circumdati</taxon>
    </lineage>
</organism>
<evidence type="ECO:0000256" key="1">
    <source>
        <dbReference type="ARBA" id="ARBA00004141"/>
    </source>
</evidence>
<keyword evidence="10" id="KW-1185">Reference proteome</keyword>
<feature type="transmembrane region" description="Helical" evidence="7">
    <location>
        <begin position="159"/>
        <end position="180"/>
    </location>
</feature>
<keyword evidence="4 7" id="KW-0472">Membrane</keyword>
<evidence type="ECO:0000313" key="10">
    <source>
        <dbReference type="Proteomes" id="UP000596276"/>
    </source>
</evidence>
<dbReference type="Proteomes" id="UP000596276">
    <property type="component" value="Chromosome 8"/>
</dbReference>
<feature type="transmembrane region" description="Helical" evidence="7">
    <location>
        <begin position="276"/>
        <end position="296"/>
    </location>
</feature>
<evidence type="ECO:0000256" key="6">
    <source>
        <dbReference type="SAM" id="MobiDB-lite"/>
    </source>
</evidence>
<comment type="similarity">
    <text evidence="5">Belongs to the SAT4 family.</text>
</comment>
<keyword evidence="2 7" id="KW-0812">Transmembrane</keyword>
<dbReference type="PANTHER" id="PTHR33048">
    <property type="entry name" value="PTH11-LIKE INTEGRAL MEMBRANE PROTEIN (AFU_ORTHOLOGUE AFUA_5G11245)"/>
    <property type="match status" value="1"/>
</dbReference>
<sequence>MDLSKIPVAPPPPGVTPKFDNPEGSKFKIYSVSLAMCSSATLVLLLRLYTRFYLLRTYGLDDLFCVMGQICAWIFAILSVISKYTQLCQYSLDTHLTDEDIKNGYGVHVWDLHLDKITPFKKYDLAEEDVYALGVWFVKTAILLFYLRLNPEKRFRQMTFAIMGFVAFYSLLSILIFTLGCNPVQAMWDVTIKDAKCVDQFAFVYANAAFNVFSDLVTLILPIKICWSLQTSVRQRMLLMVVFGTGSFCCVVAILRIVTMMPYIHSSDFTHFKVTLANWCMIEINVGIICACLPTMRPLLARCFPRIFSSIDRSNNKNYKGSDGSYSLKQRKKIHNWDHLTTLQGTQLTTQDPENLKHSESVQELVKPDGHNDAQGIMTSTEYSVTYNRDHSHLT</sequence>
<name>A0A7U2N049_ASPFN</name>
<dbReference type="EMBL" id="CP044616">
    <property type="protein sequence ID" value="QRD92645.1"/>
    <property type="molecule type" value="Genomic_DNA"/>
</dbReference>
<gene>
    <name evidence="9" type="ORF">F9C07_12604</name>
</gene>
<comment type="subcellular location">
    <subcellularLocation>
        <location evidence="1">Membrane</location>
        <topology evidence="1">Multi-pass membrane protein</topology>
    </subcellularLocation>
</comment>
<evidence type="ECO:0000313" key="9">
    <source>
        <dbReference type="EMBL" id="QRD92645.1"/>
    </source>
</evidence>
<dbReference type="AlphaFoldDB" id="A0A7U2N049"/>
<evidence type="ECO:0000259" key="8">
    <source>
        <dbReference type="Pfam" id="PF20684"/>
    </source>
</evidence>
<dbReference type="GO" id="GO:0016020">
    <property type="term" value="C:membrane"/>
    <property type="evidence" value="ECO:0007669"/>
    <property type="project" value="UniProtKB-SubCell"/>
</dbReference>
<dbReference type="InterPro" id="IPR052337">
    <property type="entry name" value="SAT4-like"/>
</dbReference>
<feature type="domain" description="Rhodopsin" evidence="8">
    <location>
        <begin position="46"/>
        <end position="302"/>
    </location>
</feature>
<feature type="region of interest" description="Disordered" evidence="6">
    <location>
        <begin position="1"/>
        <end position="20"/>
    </location>
</feature>